<accession>A0A6F9D7G9</accession>
<name>A0A6F9D7G9_9ASCI</name>
<dbReference type="PROSITE" id="PS01187">
    <property type="entry name" value="EGF_CA"/>
    <property type="match status" value="1"/>
</dbReference>
<dbReference type="InterPro" id="IPR035976">
    <property type="entry name" value="Sushi/SCR/CCP_sf"/>
</dbReference>
<dbReference type="InterPro" id="IPR000152">
    <property type="entry name" value="EGF-type_Asp/Asn_hydroxyl_site"/>
</dbReference>
<evidence type="ECO:0000256" key="7">
    <source>
        <dbReference type="PROSITE-ProRule" id="PRU00302"/>
    </source>
</evidence>
<dbReference type="PANTHER" id="PTHR45656">
    <property type="entry name" value="PROTEIN CBR-CLEC-78"/>
    <property type="match status" value="1"/>
</dbReference>
<dbReference type="PANTHER" id="PTHR45656:SF4">
    <property type="entry name" value="PROTEIN CBR-CLEC-78"/>
    <property type="match status" value="1"/>
</dbReference>
<dbReference type="PROSITE" id="PS50923">
    <property type="entry name" value="SUSHI"/>
    <property type="match status" value="3"/>
</dbReference>
<keyword evidence="3 10" id="KW-0732">Signal</keyword>
<dbReference type="CDD" id="cd00033">
    <property type="entry name" value="CCP"/>
    <property type="match status" value="2"/>
</dbReference>
<dbReference type="Pfam" id="PF00431">
    <property type="entry name" value="CUB"/>
    <property type="match status" value="1"/>
</dbReference>
<reference evidence="14" key="1">
    <citation type="submission" date="2020-04" db="EMBL/GenBank/DDBJ databases">
        <authorList>
            <person name="Neveu A P."/>
        </authorList>
    </citation>
    <scope>NUCLEOTIDE SEQUENCE</scope>
    <source>
        <tissue evidence="14">Whole embryo</tissue>
    </source>
</reference>
<protein>
    <submittedName>
        <fullName evidence="14">Tolloid protein</fullName>
    </submittedName>
</protein>
<keyword evidence="1 6" id="KW-0245">EGF-like domain</keyword>
<dbReference type="SMART" id="SM00179">
    <property type="entry name" value="EGF_CA"/>
    <property type="match status" value="1"/>
</dbReference>
<keyword evidence="5" id="KW-1015">Disulfide bond</keyword>
<dbReference type="EMBL" id="LR783349">
    <property type="protein sequence ID" value="CAB3225860.1"/>
    <property type="molecule type" value="mRNA"/>
</dbReference>
<dbReference type="InterPro" id="IPR000859">
    <property type="entry name" value="CUB_dom"/>
</dbReference>
<keyword evidence="2 7" id="KW-0768">Sushi</keyword>
<dbReference type="CDD" id="cd00041">
    <property type="entry name" value="CUB"/>
    <property type="match status" value="1"/>
</dbReference>
<evidence type="ECO:0000256" key="3">
    <source>
        <dbReference type="ARBA" id="ARBA00022729"/>
    </source>
</evidence>
<dbReference type="InterPro" id="IPR001881">
    <property type="entry name" value="EGF-like_Ca-bd_dom"/>
</dbReference>
<feature type="compositionally biased region" description="Polar residues" evidence="8">
    <location>
        <begin position="711"/>
        <end position="732"/>
    </location>
</feature>
<feature type="transmembrane region" description="Helical" evidence="9">
    <location>
        <begin position="594"/>
        <end position="618"/>
    </location>
</feature>
<feature type="domain" description="Sushi" evidence="13">
    <location>
        <begin position="125"/>
        <end position="187"/>
    </location>
</feature>
<evidence type="ECO:0000256" key="6">
    <source>
        <dbReference type="PROSITE-ProRule" id="PRU00076"/>
    </source>
</evidence>
<evidence type="ECO:0000256" key="5">
    <source>
        <dbReference type="ARBA" id="ARBA00023157"/>
    </source>
</evidence>
<evidence type="ECO:0000259" key="12">
    <source>
        <dbReference type="PROSITE" id="PS50026"/>
    </source>
</evidence>
<evidence type="ECO:0000256" key="4">
    <source>
        <dbReference type="ARBA" id="ARBA00022737"/>
    </source>
</evidence>
<feature type="chain" id="PRO_5026052897" evidence="10">
    <location>
        <begin position="23"/>
        <end position="757"/>
    </location>
</feature>
<dbReference type="Pfam" id="PF07645">
    <property type="entry name" value="EGF_CA"/>
    <property type="match status" value="1"/>
</dbReference>
<feature type="signal peptide" evidence="10">
    <location>
        <begin position="1"/>
        <end position="22"/>
    </location>
</feature>
<dbReference type="InterPro" id="IPR000436">
    <property type="entry name" value="Sushi_SCR_CCP_dom"/>
</dbReference>
<evidence type="ECO:0000256" key="1">
    <source>
        <dbReference type="ARBA" id="ARBA00022536"/>
    </source>
</evidence>
<keyword evidence="9" id="KW-0812">Transmembrane</keyword>
<dbReference type="Gene3D" id="2.10.70.10">
    <property type="entry name" value="Complement Module, domain 1"/>
    <property type="match status" value="4"/>
</dbReference>
<sequence length="757" mass="84813">MRLSYGVWVCFVFMFWGEFVTANTRNTRDTDEINKLITCGGGKMSMRCTEGYGVHVQTVLTRRTDKKSVQCRPEDPLSRLQKVCGGKQNCDVTIDSETVGAAIDEEGSACKDSDQCMDVGYRCLKDCEKPSMTMKGIVVVGQSYSVNSVLTIKCKRGFAPFANGEIVGELKCEENGEWSGKDVNCRDIDECQDPSKHLCDRHADCFNNVGSYTCRCGEGYEGNGYSCNPINVERQWVKQYQNDTHDLETDATCGGSIFENNGVITSPNYPLLYPRRSNCQWIVTVAPDHTIQLSILEFELEEGLPEKGCVQDYLTVYNGVEKDGANWLNTLCGNEPFRQLNSTGNQIRIEFHSDDANEKLGFKLHFKAINQFSTCQNFVGSAYEGVVILEGSRNTTVEAGSIVKLGCEEGYKLDSPNQVRICENDMRWNESYNPCSAVSCPPPPPLNTSVYLSNVDEFRYNGLPAKYQCPVGYVFGDVPGARTEIYCNKYGRWSNENDTVFPTCEKITCRITEDLYPPQHGTWSLYSTMGKNIPIDLNSTVPFDTFILYSCHKEYAMVGEPKRACVGNPTYPWSGKPIICEEDNGILGLSNFQIALIVAIISGVIVLVIGAALIYCCVRGKRRDSQQLKNRTYQYRVDRGRFDNGYTRSNVGEFVYSYPNGKHSKRSTAVIAKSYKPTNTTNSNQTLTSNYNQPYYLPSTMQPVPIPWMTSENSSLPSNGQNGLQRNPNNYSAVHGVDNQAFEFSSNSPHRNHRFSR</sequence>
<dbReference type="SUPFAM" id="SSF49854">
    <property type="entry name" value="Spermadhesin, CUB domain"/>
    <property type="match status" value="1"/>
</dbReference>
<dbReference type="InterPro" id="IPR043159">
    <property type="entry name" value="Lectin_gal-bd_sf"/>
</dbReference>
<dbReference type="InterPro" id="IPR000742">
    <property type="entry name" value="EGF"/>
</dbReference>
<dbReference type="Pfam" id="PF00084">
    <property type="entry name" value="Sushi"/>
    <property type="match status" value="3"/>
</dbReference>
<feature type="domain" description="Sushi" evidence="13">
    <location>
        <begin position="373"/>
        <end position="437"/>
    </location>
</feature>
<dbReference type="CDD" id="cd00054">
    <property type="entry name" value="EGF_CA"/>
    <property type="match status" value="1"/>
</dbReference>
<dbReference type="InterPro" id="IPR051277">
    <property type="entry name" value="SEZ6_CSMD_C4BPB_Regulators"/>
</dbReference>
<evidence type="ECO:0000313" key="14">
    <source>
        <dbReference type="EMBL" id="CAB3225860.1"/>
    </source>
</evidence>
<dbReference type="InterPro" id="IPR035914">
    <property type="entry name" value="Sperma_CUB_dom_sf"/>
</dbReference>
<dbReference type="PROSITE" id="PS01180">
    <property type="entry name" value="CUB"/>
    <property type="match status" value="1"/>
</dbReference>
<feature type="domain" description="CUB" evidence="11">
    <location>
        <begin position="253"/>
        <end position="369"/>
    </location>
</feature>
<dbReference type="PROSITE" id="PS00010">
    <property type="entry name" value="ASX_HYDROXYL"/>
    <property type="match status" value="1"/>
</dbReference>
<dbReference type="SUPFAM" id="SSF57196">
    <property type="entry name" value="EGF/Laminin"/>
    <property type="match status" value="1"/>
</dbReference>
<dbReference type="Gene3D" id="2.60.120.290">
    <property type="entry name" value="Spermadhesin, CUB domain"/>
    <property type="match status" value="1"/>
</dbReference>
<dbReference type="FunFam" id="2.60.120.290:FF:000013">
    <property type="entry name" value="Membrane frizzled-related protein"/>
    <property type="match status" value="1"/>
</dbReference>
<organism evidence="14">
    <name type="scientific">Phallusia mammillata</name>
    <dbReference type="NCBI Taxonomy" id="59560"/>
    <lineage>
        <taxon>Eukaryota</taxon>
        <taxon>Metazoa</taxon>
        <taxon>Chordata</taxon>
        <taxon>Tunicata</taxon>
        <taxon>Ascidiacea</taxon>
        <taxon>Phlebobranchia</taxon>
        <taxon>Ascidiidae</taxon>
        <taxon>Phallusia</taxon>
    </lineage>
</organism>
<evidence type="ECO:0000256" key="8">
    <source>
        <dbReference type="SAM" id="MobiDB-lite"/>
    </source>
</evidence>
<feature type="region of interest" description="Disordered" evidence="8">
    <location>
        <begin position="711"/>
        <end position="733"/>
    </location>
</feature>
<evidence type="ECO:0000259" key="13">
    <source>
        <dbReference type="PROSITE" id="PS50923"/>
    </source>
</evidence>
<feature type="domain" description="Sushi" evidence="13">
    <location>
        <begin position="438"/>
        <end position="506"/>
    </location>
</feature>
<dbReference type="SMART" id="SM00032">
    <property type="entry name" value="CCP"/>
    <property type="match status" value="4"/>
</dbReference>
<dbReference type="PROSITE" id="PS50026">
    <property type="entry name" value="EGF_3"/>
    <property type="match status" value="1"/>
</dbReference>
<dbReference type="InterPro" id="IPR049883">
    <property type="entry name" value="NOTCH1_EGF-like"/>
</dbReference>
<dbReference type="Gene3D" id="2.60.120.740">
    <property type="match status" value="1"/>
</dbReference>
<evidence type="ECO:0000259" key="11">
    <source>
        <dbReference type="PROSITE" id="PS01180"/>
    </source>
</evidence>
<dbReference type="SMART" id="SM00042">
    <property type="entry name" value="CUB"/>
    <property type="match status" value="1"/>
</dbReference>
<dbReference type="GO" id="GO:0005509">
    <property type="term" value="F:calcium ion binding"/>
    <property type="evidence" value="ECO:0007669"/>
    <property type="project" value="InterPro"/>
</dbReference>
<comment type="caution">
    <text evidence="6">Lacks conserved residue(s) required for the propagation of feature annotation.</text>
</comment>
<feature type="domain" description="EGF-like" evidence="12">
    <location>
        <begin position="187"/>
        <end position="228"/>
    </location>
</feature>
<dbReference type="AlphaFoldDB" id="A0A6F9D7G9"/>
<evidence type="ECO:0000256" key="10">
    <source>
        <dbReference type="SAM" id="SignalP"/>
    </source>
</evidence>
<keyword evidence="9" id="KW-0472">Membrane</keyword>
<evidence type="ECO:0000256" key="9">
    <source>
        <dbReference type="SAM" id="Phobius"/>
    </source>
</evidence>
<dbReference type="SMART" id="SM00181">
    <property type="entry name" value="EGF"/>
    <property type="match status" value="1"/>
</dbReference>
<gene>
    <name evidence="14" type="primary">Bmp1-001</name>
</gene>
<evidence type="ECO:0000256" key="2">
    <source>
        <dbReference type="ARBA" id="ARBA00022659"/>
    </source>
</evidence>
<proteinExistence type="evidence at transcript level"/>
<dbReference type="Gene3D" id="2.10.25.10">
    <property type="entry name" value="Laminin"/>
    <property type="match status" value="1"/>
</dbReference>
<dbReference type="FunFam" id="2.10.25.10:FF:000038">
    <property type="entry name" value="Fibrillin 2"/>
    <property type="match status" value="1"/>
</dbReference>
<dbReference type="SUPFAM" id="SSF57535">
    <property type="entry name" value="Complement control module/SCR domain"/>
    <property type="match status" value="4"/>
</dbReference>
<dbReference type="InterPro" id="IPR018097">
    <property type="entry name" value="EGF_Ca-bd_CS"/>
</dbReference>
<keyword evidence="9" id="KW-1133">Transmembrane helix</keyword>
<dbReference type="PROSITE" id="PS01186">
    <property type="entry name" value="EGF_2"/>
    <property type="match status" value="1"/>
</dbReference>
<keyword evidence="4" id="KW-0677">Repeat</keyword>